<comment type="caution">
    <text evidence="1">The sequence shown here is derived from an EMBL/GenBank/DDBJ whole genome shotgun (WGS) entry which is preliminary data.</text>
</comment>
<name>A0A7W3MXV5_9ACTN</name>
<proteinExistence type="predicted"/>
<evidence type="ECO:0000313" key="2">
    <source>
        <dbReference type="Proteomes" id="UP000539313"/>
    </source>
</evidence>
<sequence length="85" mass="9100">MTTDGERRDALNALAAVLRGQGYRVTVAGWHLSAGDGSGRVAEVWVQRRADDNGRLWFTRSGGAPICEVGQAMDAVVDVKSQLAE</sequence>
<keyword evidence="2" id="KW-1185">Reference proteome</keyword>
<protein>
    <submittedName>
        <fullName evidence="1">Uncharacterized protein</fullName>
    </submittedName>
</protein>
<dbReference type="AlphaFoldDB" id="A0A7W3MXV5"/>
<accession>A0A7W3MXV5</accession>
<reference evidence="1 2" key="1">
    <citation type="submission" date="2020-08" db="EMBL/GenBank/DDBJ databases">
        <title>Sequencing the genomes of 1000 actinobacteria strains.</title>
        <authorList>
            <person name="Klenk H.-P."/>
        </authorList>
    </citation>
    <scope>NUCLEOTIDE SEQUENCE [LARGE SCALE GENOMIC DNA]</scope>
    <source>
        <strain evidence="1 2">DSM 45823</strain>
    </source>
</reference>
<dbReference type="RefSeq" id="WP_182705558.1">
    <property type="nucleotide sequence ID" value="NZ_JACJII010000001.1"/>
</dbReference>
<evidence type="ECO:0000313" key="1">
    <source>
        <dbReference type="EMBL" id="MBA9003933.1"/>
    </source>
</evidence>
<organism evidence="1 2">
    <name type="scientific">Thermomonospora cellulosilytica</name>
    <dbReference type="NCBI Taxonomy" id="1411118"/>
    <lineage>
        <taxon>Bacteria</taxon>
        <taxon>Bacillati</taxon>
        <taxon>Actinomycetota</taxon>
        <taxon>Actinomycetes</taxon>
        <taxon>Streptosporangiales</taxon>
        <taxon>Thermomonosporaceae</taxon>
        <taxon>Thermomonospora</taxon>
    </lineage>
</organism>
<dbReference type="Proteomes" id="UP000539313">
    <property type="component" value="Unassembled WGS sequence"/>
</dbReference>
<dbReference type="EMBL" id="JACJII010000001">
    <property type="protein sequence ID" value="MBA9003933.1"/>
    <property type="molecule type" value="Genomic_DNA"/>
</dbReference>
<gene>
    <name evidence="1" type="ORF">HNR21_002815</name>
</gene>